<dbReference type="STRING" id="585529.HMPREF0291_10881"/>
<dbReference type="EMBL" id="ACLJ02000001">
    <property type="protein sequence ID" value="EFK55623.1"/>
    <property type="molecule type" value="Genomic_DNA"/>
</dbReference>
<evidence type="ECO:0000313" key="3">
    <source>
        <dbReference type="Proteomes" id="UP000004208"/>
    </source>
</evidence>
<comment type="caution">
    <text evidence="2">The sequence shown here is derived from an EMBL/GenBank/DDBJ whole genome shotgun (WGS) entry which is preliminary data.</text>
</comment>
<name>D7WA06_9CORY</name>
<feature type="region of interest" description="Disordered" evidence="1">
    <location>
        <begin position="40"/>
        <end position="102"/>
    </location>
</feature>
<evidence type="ECO:0000313" key="2">
    <source>
        <dbReference type="EMBL" id="EFK55623.1"/>
    </source>
</evidence>
<dbReference type="HOGENOM" id="CLU_075791_1_0_11"/>
<organism evidence="2 3">
    <name type="scientific">Corynebacterium genitalium ATCC 33030</name>
    <dbReference type="NCBI Taxonomy" id="585529"/>
    <lineage>
        <taxon>Bacteria</taxon>
        <taxon>Bacillati</taxon>
        <taxon>Actinomycetota</taxon>
        <taxon>Actinomycetes</taxon>
        <taxon>Mycobacteriales</taxon>
        <taxon>Corynebacteriaceae</taxon>
        <taxon>Corynebacterium</taxon>
    </lineage>
</organism>
<dbReference type="Proteomes" id="UP000004208">
    <property type="component" value="Unassembled WGS sequence"/>
</dbReference>
<dbReference type="eggNOG" id="ENOG503304R">
    <property type="taxonomic scope" value="Bacteria"/>
</dbReference>
<evidence type="ECO:0000256" key="1">
    <source>
        <dbReference type="SAM" id="MobiDB-lite"/>
    </source>
</evidence>
<accession>D7WA06</accession>
<protein>
    <submittedName>
        <fullName evidence="2">Uncharacterized protein</fullName>
    </submittedName>
</protein>
<gene>
    <name evidence="2" type="ORF">HMPREF0291_10881</name>
</gene>
<dbReference type="OrthoDB" id="4772932at2"/>
<keyword evidence="3" id="KW-1185">Reference proteome</keyword>
<sequence length="239" mass="25679">MRSPQRLPQEVYVRRRVAALVILLAVAALVVWGLTAFARSGSDEPEQPTTTAPETMVTTPTEPDPGASATETETETETKSTDEDSTEPSESESDKPDEAALASKKTCELEDLQLTVKVNKTAFDSSDPEDQPDITVEVKNPTGADCDIDATEDKLRFEVYAIGREGFQPVWGDTDCYDPVINGEQTFPAGESRHFSATWSRLGSSPGQCSAREPVAPGAYVASVSLGDNASEGVTFNIN</sequence>
<feature type="compositionally biased region" description="Low complexity" evidence="1">
    <location>
        <begin position="47"/>
        <end position="71"/>
    </location>
</feature>
<proteinExistence type="predicted"/>
<reference evidence="2" key="1">
    <citation type="submission" date="2010-06" db="EMBL/GenBank/DDBJ databases">
        <authorList>
            <person name="Muzny D."/>
            <person name="Qin X."/>
            <person name="Buhay C."/>
            <person name="Dugan-Rocha S."/>
            <person name="Ding Y."/>
            <person name="Chen G."/>
            <person name="Hawes A."/>
            <person name="Holder M."/>
            <person name="Jhangiani S."/>
            <person name="Johnson A."/>
            <person name="Khan Z."/>
            <person name="Li Z."/>
            <person name="Liu W."/>
            <person name="Liu X."/>
            <person name="Perez L."/>
            <person name="Shen H."/>
            <person name="Wang Q."/>
            <person name="Watt J."/>
            <person name="Xi L."/>
            <person name="Xin Y."/>
            <person name="Zhou J."/>
            <person name="Deng J."/>
            <person name="Jiang H."/>
            <person name="Liu Y."/>
            <person name="Qu J."/>
            <person name="Song X.-Z."/>
            <person name="Zhang L."/>
            <person name="Villasana D."/>
            <person name="Johnson A."/>
            <person name="Liu J."/>
            <person name="Liyanage D."/>
            <person name="Lorensuhewa L."/>
            <person name="Robinson T."/>
            <person name="Song A."/>
            <person name="Song B.-B."/>
            <person name="Dinh H."/>
            <person name="Thornton R."/>
            <person name="Coyle M."/>
            <person name="Francisco L."/>
            <person name="Jackson L."/>
            <person name="Javaid M."/>
            <person name="Korchina V."/>
            <person name="Kovar C."/>
            <person name="Mata R."/>
            <person name="Mathew T."/>
            <person name="Ngo R."/>
            <person name="Nguyen L."/>
            <person name="Nguyen N."/>
            <person name="Okwuonu G."/>
            <person name="Ongeri F."/>
            <person name="Pham C."/>
            <person name="Simmons D."/>
            <person name="Wilczek-Boney K."/>
            <person name="Hale W."/>
            <person name="Jakkamsetti A."/>
            <person name="Pham P."/>
            <person name="Ruth R."/>
            <person name="San Lucas F."/>
            <person name="Warren J."/>
            <person name="Zhang J."/>
            <person name="Zhao Z."/>
            <person name="Zhou C."/>
            <person name="Zhu D."/>
            <person name="Lee S."/>
            <person name="Bess C."/>
            <person name="Blankenburg K."/>
            <person name="Forbes L."/>
            <person name="Fu Q."/>
            <person name="Gubbala S."/>
            <person name="Hirani K."/>
            <person name="Jayaseelan J.C."/>
            <person name="Lara F."/>
            <person name="Munidasa M."/>
            <person name="Palculict T."/>
            <person name="Patil S."/>
            <person name="Pu L.-L."/>
            <person name="Saada N."/>
            <person name="Tang L."/>
            <person name="Weissenberger G."/>
            <person name="Zhu Y."/>
            <person name="Hemphill L."/>
            <person name="Shang Y."/>
            <person name="Youmans B."/>
            <person name="Ayvaz T."/>
            <person name="Ross M."/>
            <person name="Santibanez J."/>
            <person name="Aqrawi P."/>
            <person name="Gross S."/>
            <person name="Joshi V."/>
            <person name="Fowler G."/>
            <person name="Nazareth L."/>
            <person name="Reid J."/>
            <person name="Worley K."/>
            <person name="Petrosino J."/>
            <person name="Highlander S."/>
            <person name="Gibbs R."/>
        </authorList>
    </citation>
    <scope>NUCLEOTIDE SEQUENCE [LARGE SCALE GENOMIC DNA]</scope>
    <source>
        <strain evidence="2">ATCC 33030</strain>
    </source>
</reference>
<dbReference type="AlphaFoldDB" id="D7WA06"/>